<keyword evidence="4" id="KW-1185">Reference proteome</keyword>
<protein>
    <submittedName>
        <fullName evidence="3">Pyridoxamine 5-phosphate oxidase</fullName>
    </submittedName>
</protein>
<dbReference type="EMBL" id="QOUI01000002">
    <property type="protein sequence ID" value="RCK70877.1"/>
    <property type="molecule type" value="Genomic_DNA"/>
</dbReference>
<feature type="domain" description="Pyridoxamine 5'-phosphate oxidase N-terminal" evidence="2">
    <location>
        <begin position="6"/>
        <end position="134"/>
    </location>
</feature>
<dbReference type="InterPro" id="IPR012349">
    <property type="entry name" value="Split_barrel_FMN-bd"/>
</dbReference>
<reference evidence="3 4" key="1">
    <citation type="submission" date="2018-07" db="EMBL/GenBank/DDBJ databases">
        <title>Desertimonas flava gen. nov. sp. nov.</title>
        <authorList>
            <person name="Liu S."/>
        </authorList>
    </citation>
    <scope>NUCLEOTIDE SEQUENCE [LARGE SCALE GENOMIC DNA]</scope>
    <source>
        <strain evidence="3 4">16Sb5-5</strain>
    </source>
</reference>
<organism evidence="3 4">
    <name type="scientific">Desertihabitans brevis</name>
    <dbReference type="NCBI Taxonomy" id="2268447"/>
    <lineage>
        <taxon>Bacteria</taxon>
        <taxon>Bacillati</taxon>
        <taxon>Actinomycetota</taxon>
        <taxon>Actinomycetes</taxon>
        <taxon>Propionibacteriales</taxon>
        <taxon>Propionibacteriaceae</taxon>
        <taxon>Desertihabitans</taxon>
    </lineage>
</organism>
<dbReference type="InterPro" id="IPR052019">
    <property type="entry name" value="F420H2_bilvrd_red/Heme_oxyg"/>
</dbReference>
<dbReference type="PANTHER" id="PTHR35176">
    <property type="entry name" value="HEME OXYGENASE HI_0854-RELATED"/>
    <property type="match status" value="1"/>
</dbReference>
<dbReference type="Pfam" id="PF01243">
    <property type="entry name" value="PNPOx_N"/>
    <property type="match status" value="1"/>
</dbReference>
<comment type="caution">
    <text evidence="3">The sequence shown here is derived from an EMBL/GenBank/DDBJ whole genome shotgun (WGS) entry which is preliminary data.</text>
</comment>
<sequence>MRLSQAEKQEFLAAPHVGVIAVPEPDGPPLAVPIWYHYTPGGDAWVLTGSRSRKAAALRSTGRCTLVAQTVEPRVRYVSVACRVVEERPSTPDDQRAMASRYLQGDALEGYLEHARDDEALASEVVVVLRPTQWLGADLTLG</sequence>
<dbReference type="InterPro" id="IPR011576">
    <property type="entry name" value="Pyridox_Oxase_N"/>
</dbReference>
<gene>
    <name evidence="3" type="ORF">DT076_04220</name>
</gene>
<proteinExistence type="predicted"/>
<dbReference type="Gene3D" id="2.30.110.10">
    <property type="entry name" value="Electron Transport, Fmn-binding Protein, Chain A"/>
    <property type="match status" value="1"/>
</dbReference>
<dbReference type="PANTHER" id="PTHR35176:SF6">
    <property type="entry name" value="HEME OXYGENASE HI_0854-RELATED"/>
    <property type="match status" value="1"/>
</dbReference>
<evidence type="ECO:0000256" key="1">
    <source>
        <dbReference type="ARBA" id="ARBA00023002"/>
    </source>
</evidence>
<dbReference type="AlphaFoldDB" id="A0A367YYU7"/>
<dbReference type="SUPFAM" id="SSF50475">
    <property type="entry name" value="FMN-binding split barrel"/>
    <property type="match status" value="1"/>
</dbReference>
<name>A0A367YYU7_9ACTN</name>
<dbReference type="Proteomes" id="UP000252770">
    <property type="component" value="Unassembled WGS sequence"/>
</dbReference>
<dbReference type="GO" id="GO:0005829">
    <property type="term" value="C:cytosol"/>
    <property type="evidence" value="ECO:0007669"/>
    <property type="project" value="TreeGrafter"/>
</dbReference>
<accession>A0A367YYU7</accession>
<evidence type="ECO:0000259" key="2">
    <source>
        <dbReference type="Pfam" id="PF01243"/>
    </source>
</evidence>
<dbReference type="GO" id="GO:0016627">
    <property type="term" value="F:oxidoreductase activity, acting on the CH-CH group of donors"/>
    <property type="evidence" value="ECO:0007669"/>
    <property type="project" value="TreeGrafter"/>
</dbReference>
<evidence type="ECO:0000313" key="3">
    <source>
        <dbReference type="EMBL" id="RCK70877.1"/>
    </source>
</evidence>
<evidence type="ECO:0000313" key="4">
    <source>
        <dbReference type="Proteomes" id="UP000252770"/>
    </source>
</evidence>
<dbReference type="RefSeq" id="WP_114125648.1">
    <property type="nucleotide sequence ID" value="NZ_QOUI01000002.1"/>
</dbReference>
<keyword evidence="1" id="KW-0560">Oxidoreductase</keyword>
<dbReference type="GO" id="GO:0070967">
    <property type="term" value="F:coenzyme F420 binding"/>
    <property type="evidence" value="ECO:0007669"/>
    <property type="project" value="TreeGrafter"/>
</dbReference>